<comment type="cofactor">
    <cofactor evidence="1">
        <name>pyridoxal 5'-phosphate</name>
        <dbReference type="ChEBI" id="CHEBI:597326"/>
    </cofactor>
</comment>
<dbReference type="InterPro" id="IPR015424">
    <property type="entry name" value="PyrdxlP-dep_Trfase"/>
</dbReference>
<dbReference type="OrthoDB" id="9808002at2"/>
<dbReference type="GO" id="GO:0031071">
    <property type="term" value="F:cysteine desulfurase activity"/>
    <property type="evidence" value="ECO:0007669"/>
    <property type="project" value="UniProtKB-EC"/>
</dbReference>
<comment type="similarity">
    <text evidence="2">Belongs to the class-V pyridoxal-phosphate-dependent aminotransferase family. NifS/IscS subfamily.</text>
</comment>
<reference evidence="10 11" key="1">
    <citation type="journal article" date="2016" name="Front. Microbiol.">
        <title>Genomic Resource of Rice Seed Associated Bacteria.</title>
        <authorList>
            <person name="Midha S."/>
            <person name="Bansal K."/>
            <person name="Sharma S."/>
            <person name="Kumar N."/>
            <person name="Patil P.P."/>
            <person name="Chaudhry V."/>
            <person name="Patil P.B."/>
        </authorList>
    </citation>
    <scope>NUCLEOTIDE SEQUENCE [LARGE SCALE GENOMIC DNA]</scope>
    <source>
        <strain evidence="10 11">NS354</strain>
    </source>
</reference>
<evidence type="ECO:0000256" key="6">
    <source>
        <dbReference type="ARBA" id="ARBA00023004"/>
    </source>
</evidence>
<keyword evidence="5" id="KW-0663">Pyridoxal phosphate</keyword>
<name>A0A147EM07_9MICO</name>
<dbReference type="GO" id="GO:0046872">
    <property type="term" value="F:metal ion binding"/>
    <property type="evidence" value="ECO:0007669"/>
    <property type="project" value="UniProtKB-KW"/>
</dbReference>
<dbReference type="RefSeq" id="WP_058594280.1">
    <property type="nucleotide sequence ID" value="NZ_LDRK01000062.1"/>
</dbReference>
<accession>A0A147EM07</accession>
<keyword evidence="3" id="KW-0808">Transferase</keyword>
<keyword evidence="4" id="KW-0479">Metal-binding</keyword>
<evidence type="ECO:0000256" key="4">
    <source>
        <dbReference type="ARBA" id="ARBA00022723"/>
    </source>
</evidence>
<dbReference type="Proteomes" id="UP000070810">
    <property type="component" value="Unassembled WGS sequence"/>
</dbReference>
<dbReference type="InterPro" id="IPR015421">
    <property type="entry name" value="PyrdxlP-dep_Trfase_major"/>
</dbReference>
<dbReference type="Gene3D" id="3.90.1150.10">
    <property type="entry name" value="Aspartate Aminotransferase, domain 1"/>
    <property type="match status" value="1"/>
</dbReference>
<keyword evidence="7" id="KW-0411">Iron-sulfur</keyword>
<keyword evidence="11" id="KW-1185">Reference proteome</keyword>
<keyword evidence="6" id="KW-0408">Iron</keyword>
<comment type="caution">
    <text evidence="10">The sequence shown here is derived from an EMBL/GenBank/DDBJ whole genome shotgun (WGS) entry which is preliminary data.</text>
</comment>
<evidence type="ECO:0000256" key="1">
    <source>
        <dbReference type="ARBA" id="ARBA00001933"/>
    </source>
</evidence>
<dbReference type="PATRIC" id="fig|1079994.3.peg.2174"/>
<evidence type="ECO:0000256" key="3">
    <source>
        <dbReference type="ARBA" id="ARBA00022679"/>
    </source>
</evidence>
<dbReference type="InterPro" id="IPR000192">
    <property type="entry name" value="Aminotrans_V_dom"/>
</dbReference>
<dbReference type="EMBL" id="LDRK01000062">
    <property type="protein sequence ID" value="KTR85402.1"/>
    <property type="molecule type" value="Genomic_DNA"/>
</dbReference>
<dbReference type="InterPro" id="IPR015422">
    <property type="entry name" value="PyrdxlP-dep_Trfase_small"/>
</dbReference>
<organism evidence="10 11">
    <name type="scientific">Leucobacter chromiiresistens</name>
    <dbReference type="NCBI Taxonomy" id="1079994"/>
    <lineage>
        <taxon>Bacteria</taxon>
        <taxon>Bacillati</taxon>
        <taxon>Actinomycetota</taxon>
        <taxon>Actinomycetes</taxon>
        <taxon>Micrococcales</taxon>
        <taxon>Microbacteriaceae</taxon>
        <taxon>Leucobacter</taxon>
    </lineage>
</organism>
<evidence type="ECO:0000256" key="7">
    <source>
        <dbReference type="ARBA" id="ARBA00023014"/>
    </source>
</evidence>
<comment type="catalytic activity">
    <reaction evidence="8">
        <text>(sulfur carrier)-H + L-cysteine = (sulfur carrier)-SH + L-alanine</text>
        <dbReference type="Rhea" id="RHEA:43892"/>
        <dbReference type="Rhea" id="RHEA-COMP:14737"/>
        <dbReference type="Rhea" id="RHEA-COMP:14739"/>
        <dbReference type="ChEBI" id="CHEBI:29917"/>
        <dbReference type="ChEBI" id="CHEBI:35235"/>
        <dbReference type="ChEBI" id="CHEBI:57972"/>
        <dbReference type="ChEBI" id="CHEBI:64428"/>
        <dbReference type="EC" id="2.8.1.7"/>
    </reaction>
</comment>
<dbReference type="Gene3D" id="3.40.640.10">
    <property type="entry name" value="Type I PLP-dependent aspartate aminotransferase-like (Major domain)"/>
    <property type="match status" value="1"/>
</dbReference>
<gene>
    <name evidence="10" type="ORF">NS354_09555</name>
</gene>
<sequence length="397" mass="40578">MMVGGNAYLDHAATSPMPDAVLDAYVEALRTVGNPASTHGHGQRASQVLESARDRVARLVGCDHAELIFTAGGTESINLALKGLYWSRRRAGAGPVVLVAAGEHHATVEAAEWLRDTQDAELVWVPIDERGLLAPDALAAAIDEAGADRIAVVSFLWANNEVGTVQPVRELCRIAAEHGIPAHVDAVSALGQVPIDFAESGAAALSLSAHKVGGPVGVGALVLGRRVTADALLHGGSQQRSRSGTQDVAGAVAFAAALALVLDEDGRPRASTIEHVESLRERLISGVRAADPSAVLRGAPLGPGRLPGNAHFTFPGCQGDSLVFLLDAAGVSVSVGSACQAGVAEISHVLLAMGVAPDEAAGALRFTLGHATRPAEVDALVRALPGAVRAARAAGLS</sequence>
<dbReference type="Pfam" id="PF00266">
    <property type="entry name" value="Aminotran_5"/>
    <property type="match status" value="1"/>
</dbReference>
<dbReference type="SUPFAM" id="SSF53383">
    <property type="entry name" value="PLP-dependent transferases"/>
    <property type="match status" value="1"/>
</dbReference>
<dbReference type="Gene3D" id="1.10.260.50">
    <property type="match status" value="1"/>
</dbReference>
<evidence type="ECO:0000313" key="10">
    <source>
        <dbReference type="EMBL" id="KTR85402.1"/>
    </source>
</evidence>
<dbReference type="AlphaFoldDB" id="A0A147EM07"/>
<dbReference type="PIRSF" id="PIRSF005572">
    <property type="entry name" value="NifS"/>
    <property type="match status" value="1"/>
</dbReference>
<dbReference type="PANTHER" id="PTHR11601:SF34">
    <property type="entry name" value="CYSTEINE DESULFURASE"/>
    <property type="match status" value="1"/>
</dbReference>
<evidence type="ECO:0000256" key="5">
    <source>
        <dbReference type="ARBA" id="ARBA00022898"/>
    </source>
</evidence>
<evidence type="ECO:0000256" key="8">
    <source>
        <dbReference type="ARBA" id="ARBA00050776"/>
    </source>
</evidence>
<dbReference type="InterPro" id="IPR016454">
    <property type="entry name" value="Cysteine_dSase"/>
</dbReference>
<proteinExistence type="inferred from homology"/>
<dbReference type="PANTHER" id="PTHR11601">
    <property type="entry name" value="CYSTEINE DESULFURYLASE FAMILY MEMBER"/>
    <property type="match status" value="1"/>
</dbReference>
<evidence type="ECO:0000259" key="9">
    <source>
        <dbReference type="Pfam" id="PF00266"/>
    </source>
</evidence>
<evidence type="ECO:0000313" key="11">
    <source>
        <dbReference type="Proteomes" id="UP000070810"/>
    </source>
</evidence>
<dbReference type="GO" id="GO:0051536">
    <property type="term" value="F:iron-sulfur cluster binding"/>
    <property type="evidence" value="ECO:0007669"/>
    <property type="project" value="UniProtKB-KW"/>
</dbReference>
<protein>
    <submittedName>
        <fullName evidence="10">Cysteine desulfurase</fullName>
    </submittedName>
</protein>
<evidence type="ECO:0000256" key="2">
    <source>
        <dbReference type="ARBA" id="ARBA00006490"/>
    </source>
</evidence>
<feature type="domain" description="Aminotransferase class V" evidence="9">
    <location>
        <begin position="8"/>
        <end position="380"/>
    </location>
</feature>